<dbReference type="EMBL" id="JAPKFM010000001">
    <property type="protein sequence ID" value="MCX2962599.1"/>
    <property type="molecule type" value="Genomic_DNA"/>
</dbReference>
<comment type="function">
    <text evidence="1">Iron-sulfur subunit of the cytochrome bc1 complex, an essential component of the respiratory electron transport chain required for ATP synthesis. The bc1 complex catalyzes the oxidation of menaquinol and the reduction of cytochrome c in the respiratory chain. The bc1 complex operates through a Q-cycle mechanism that couples electron transfer to generation of the proton gradient that drives ATP synthesis.</text>
</comment>
<evidence type="ECO:0000256" key="9">
    <source>
        <dbReference type="ARBA" id="ARBA00034078"/>
    </source>
</evidence>
<dbReference type="InterPro" id="IPR006311">
    <property type="entry name" value="TAT_signal"/>
</dbReference>
<evidence type="ECO:0000256" key="1">
    <source>
        <dbReference type="ARBA" id="ARBA00002494"/>
    </source>
</evidence>
<dbReference type="InterPro" id="IPR036922">
    <property type="entry name" value="Rieske_2Fe-2S_sf"/>
</dbReference>
<evidence type="ECO:0000256" key="4">
    <source>
        <dbReference type="ARBA" id="ARBA00022723"/>
    </source>
</evidence>
<feature type="signal peptide" evidence="11">
    <location>
        <begin position="1"/>
        <end position="29"/>
    </location>
</feature>
<feature type="region of interest" description="Disordered" evidence="10">
    <location>
        <begin position="32"/>
        <end position="60"/>
    </location>
</feature>
<evidence type="ECO:0000256" key="6">
    <source>
        <dbReference type="ARBA" id="ARBA00023014"/>
    </source>
</evidence>
<name>A0A9X3D0W8_9ACTN</name>
<keyword evidence="11" id="KW-0732">Signal</keyword>
<keyword evidence="3" id="KW-0001">2Fe-2S</keyword>
<keyword evidence="14" id="KW-1185">Reference proteome</keyword>
<evidence type="ECO:0000256" key="7">
    <source>
        <dbReference type="ARBA" id="ARBA00023157"/>
    </source>
</evidence>
<proteinExistence type="predicted"/>
<reference evidence="13" key="1">
    <citation type="submission" date="2022-10" db="EMBL/GenBank/DDBJ databases">
        <title>WGS of marine actinomycetes from Thailand.</title>
        <authorList>
            <person name="Thawai C."/>
        </authorList>
    </citation>
    <scope>NUCLEOTIDE SEQUENCE</scope>
    <source>
        <strain evidence="13">SW21</strain>
    </source>
</reference>
<dbReference type="InterPro" id="IPR014349">
    <property type="entry name" value="Rieske_Fe-S_prot"/>
</dbReference>
<dbReference type="RefSeq" id="WP_266059648.1">
    <property type="nucleotide sequence ID" value="NZ_JAPKFM010000001.1"/>
</dbReference>
<evidence type="ECO:0000256" key="3">
    <source>
        <dbReference type="ARBA" id="ARBA00022714"/>
    </source>
</evidence>
<evidence type="ECO:0000256" key="10">
    <source>
        <dbReference type="SAM" id="MobiDB-lite"/>
    </source>
</evidence>
<keyword evidence="4" id="KW-0479">Metal-binding</keyword>
<evidence type="ECO:0000259" key="12">
    <source>
        <dbReference type="PROSITE" id="PS51296"/>
    </source>
</evidence>
<organism evidence="13 14">
    <name type="scientific">Gordonia aquimaris</name>
    <dbReference type="NCBI Taxonomy" id="2984863"/>
    <lineage>
        <taxon>Bacteria</taxon>
        <taxon>Bacillati</taxon>
        <taxon>Actinomycetota</taxon>
        <taxon>Actinomycetes</taxon>
        <taxon>Mycobacteriales</taxon>
        <taxon>Gordoniaceae</taxon>
        <taxon>Gordonia</taxon>
    </lineage>
</organism>
<evidence type="ECO:0000256" key="5">
    <source>
        <dbReference type="ARBA" id="ARBA00023004"/>
    </source>
</evidence>
<dbReference type="AlphaFoldDB" id="A0A9X3D0W8"/>
<comment type="caution">
    <text evidence="13">The sequence shown here is derived from an EMBL/GenBank/DDBJ whole genome shotgun (WGS) entry which is preliminary data.</text>
</comment>
<dbReference type="GO" id="GO:0016705">
    <property type="term" value="F:oxidoreductase activity, acting on paired donors, with incorporation or reduction of molecular oxygen"/>
    <property type="evidence" value="ECO:0007669"/>
    <property type="project" value="UniProtKB-ARBA"/>
</dbReference>
<dbReference type="PRINTS" id="PR00162">
    <property type="entry name" value="RIESKE"/>
</dbReference>
<accession>A0A9X3D0W8</accession>
<dbReference type="GO" id="GO:0004497">
    <property type="term" value="F:monooxygenase activity"/>
    <property type="evidence" value="ECO:0007669"/>
    <property type="project" value="UniProtKB-ARBA"/>
</dbReference>
<dbReference type="GO" id="GO:0016020">
    <property type="term" value="C:membrane"/>
    <property type="evidence" value="ECO:0007669"/>
    <property type="project" value="InterPro"/>
</dbReference>
<keyword evidence="7" id="KW-1015">Disulfide bond</keyword>
<comment type="cofactor">
    <cofactor evidence="9">
        <name>[2Fe-2S] cluster</name>
        <dbReference type="ChEBI" id="CHEBI:190135"/>
    </cofactor>
</comment>
<dbReference type="Gene3D" id="2.102.10.10">
    <property type="entry name" value="Rieske [2Fe-2S] iron-sulphur domain"/>
    <property type="match status" value="1"/>
</dbReference>
<sequence length="152" mass="14809">MSNVNMPITIGRRKVLGGAAAVAGAAALAACGSDDNTDSASTTTADADSSGAESSGDGGLLPDAASIAVGGGVVMEAVKTVVTHPADGEYKAFSAVCTHKGCTVSDVTDNEIICPCHGSKFSAEDGSVIEGPATEPLASRPISVADGKVTLG</sequence>
<evidence type="ECO:0000313" key="13">
    <source>
        <dbReference type="EMBL" id="MCX2962599.1"/>
    </source>
</evidence>
<evidence type="ECO:0000256" key="2">
    <source>
        <dbReference type="ARBA" id="ARBA00015816"/>
    </source>
</evidence>
<dbReference type="PROSITE" id="PS51296">
    <property type="entry name" value="RIESKE"/>
    <property type="match status" value="1"/>
</dbReference>
<keyword evidence="6" id="KW-0411">Iron-sulfur</keyword>
<dbReference type="CDD" id="cd03467">
    <property type="entry name" value="Rieske"/>
    <property type="match status" value="1"/>
</dbReference>
<evidence type="ECO:0000256" key="11">
    <source>
        <dbReference type="SAM" id="SignalP"/>
    </source>
</evidence>
<dbReference type="PANTHER" id="PTHR10134">
    <property type="entry name" value="CYTOCHROME B-C1 COMPLEX SUBUNIT RIESKE, MITOCHONDRIAL"/>
    <property type="match status" value="1"/>
</dbReference>
<evidence type="ECO:0000313" key="14">
    <source>
        <dbReference type="Proteomes" id="UP001143347"/>
    </source>
</evidence>
<feature type="compositionally biased region" description="Low complexity" evidence="10">
    <location>
        <begin position="32"/>
        <end position="55"/>
    </location>
</feature>
<keyword evidence="5" id="KW-0408">Iron</keyword>
<gene>
    <name evidence="13" type="ORF">OSB52_00675</name>
</gene>
<dbReference type="GO" id="GO:0051537">
    <property type="term" value="F:2 iron, 2 sulfur cluster binding"/>
    <property type="evidence" value="ECO:0007669"/>
    <property type="project" value="UniProtKB-KW"/>
</dbReference>
<dbReference type="InterPro" id="IPR017941">
    <property type="entry name" value="Rieske_2Fe-2S"/>
</dbReference>
<dbReference type="GO" id="GO:0046872">
    <property type="term" value="F:metal ion binding"/>
    <property type="evidence" value="ECO:0007669"/>
    <property type="project" value="UniProtKB-KW"/>
</dbReference>
<feature type="chain" id="PRO_5040994535" description="Cytochrome bc1 complex Rieske iron-sulfur subunit" evidence="11">
    <location>
        <begin position="30"/>
        <end position="152"/>
    </location>
</feature>
<dbReference type="Proteomes" id="UP001143347">
    <property type="component" value="Unassembled WGS sequence"/>
</dbReference>
<feature type="domain" description="Rieske" evidence="12">
    <location>
        <begin position="60"/>
        <end position="151"/>
    </location>
</feature>
<protein>
    <recommendedName>
        <fullName evidence="2">Cytochrome bc1 complex Rieske iron-sulfur subunit</fullName>
    </recommendedName>
    <alternativeName>
        <fullName evidence="8">Cytochrome bc1 reductase complex subunit QcrA</fullName>
    </alternativeName>
</protein>
<dbReference type="Pfam" id="PF00355">
    <property type="entry name" value="Rieske"/>
    <property type="match status" value="1"/>
</dbReference>
<evidence type="ECO:0000256" key="8">
    <source>
        <dbReference type="ARBA" id="ARBA00029586"/>
    </source>
</evidence>
<dbReference type="SUPFAM" id="SSF50022">
    <property type="entry name" value="ISP domain"/>
    <property type="match status" value="1"/>
</dbReference>
<dbReference type="InterPro" id="IPR005805">
    <property type="entry name" value="Rieske_Fe-S_prot_C"/>
</dbReference>
<dbReference type="PROSITE" id="PS51318">
    <property type="entry name" value="TAT"/>
    <property type="match status" value="1"/>
</dbReference>